<keyword evidence="2" id="KW-1185">Reference proteome</keyword>
<evidence type="ECO:0000313" key="1">
    <source>
        <dbReference type="EMBL" id="EMS32039.1"/>
    </source>
</evidence>
<gene>
    <name evidence="1" type="ORF">C943_01604</name>
</gene>
<dbReference type="STRING" id="1239962.C943_01604"/>
<evidence type="ECO:0000313" key="2">
    <source>
        <dbReference type="Proteomes" id="UP000010953"/>
    </source>
</evidence>
<dbReference type="InParanoid" id="M7XAW0"/>
<sequence>MGLNWNLENLLDERESIGKNYGKGAGWGIRSNIWAGFGTVLCICRRKASCSGF</sequence>
<protein>
    <submittedName>
        <fullName evidence="1">Uncharacterized protein</fullName>
    </submittedName>
</protein>
<proteinExistence type="predicted"/>
<organism evidence="1 2">
    <name type="scientific">Mariniradius saccharolyticus AK6</name>
    <dbReference type="NCBI Taxonomy" id="1239962"/>
    <lineage>
        <taxon>Bacteria</taxon>
        <taxon>Pseudomonadati</taxon>
        <taxon>Bacteroidota</taxon>
        <taxon>Cytophagia</taxon>
        <taxon>Cytophagales</taxon>
        <taxon>Cyclobacteriaceae</taxon>
        <taxon>Mariniradius</taxon>
    </lineage>
</organism>
<dbReference type="Proteomes" id="UP000010953">
    <property type="component" value="Unassembled WGS sequence"/>
</dbReference>
<comment type="caution">
    <text evidence="1">The sequence shown here is derived from an EMBL/GenBank/DDBJ whole genome shotgun (WGS) entry which is preliminary data.</text>
</comment>
<dbReference type="AlphaFoldDB" id="M7XAW0"/>
<name>M7XAW0_9BACT</name>
<reference evidence="1" key="1">
    <citation type="submission" date="2013-01" db="EMBL/GenBank/DDBJ databases">
        <title>Genome assembly of Mariniradius saccharolyticus AK6.</title>
        <authorList>
            <person name="Vaidya B."/>
            <person name="Khatri I."/>
            <person name="Tanuku N.R.S."/>
            <person name="Subramanian S."/>
            <person name="Pinnaka A."/>
        </authorList>
    </citation>
    <scope>NUCLEOTIDE SEQUENCE [LARGE SCALE GENOMIC DNA]</scope>
    <source>
        <strain evidence="1">AK6</strain>
    </source>
</reference>
<dbReference type="EMBL" id="AMZY02000015">
    <property type="protein sequence ID" value="EMS32039.1"/>
    <property type="molecule type" value="Genomic_DNA"/>
</dbReference>
<accession>M7XAW0</accession>